<protein>
    <recommendedName>
        <fullName evidence="8">Cytidylate kinase</fullName>
        <shortName evidence="8">CK</shortName>
        <ecNumber evidence="8">2.7.4.25</ecNumber>
    </recommendedName>
    <alternativeName>
        <fullName evidence="8">Cytidine monophosphate kinase</fullName>
        <shortName evidence="8">CMP kinase</shortName>
    </alternativeName>
</protein>
<evidence type="ECO:0000256" key="4">
    <source>
        <dbReference type="ARBA" id="ARBA00022777"/>
    </source>
</evidence>
<evidence type="ECO:0000256" key="1">
    <source>
        <dbReference type="ARBA" id="ARBA00009427"/>
    </source>
</evidence>
<dbReference type="STRING" id="112903.SAMN04490178_1055"/>
<keyword evidence="2 8" id="KW-0808">Transferase</keyword>
<comment type="subcellular location">
    <subcellularLocation>
        <location evidence="8">Cytoplasm</location>
    </subcellularLocation>
</comment>
<reference evidence="10 11" key="1">
    <citation type="submission" date="2016-10" db="EMBL/GenBank/DDBJ databases">
        <authorList>
            <person name="de Groot N.N."/>
        </authorList>
    </citation>
    <scope>NUCLEOTIDE SEQUENCE [LARGE SCALE GENOMIC DNA]</scope>
    <source>
        <strain evidence="10 11">DSM 13305</strain>
    </source>
</reference>
<evidence type="ECO:0000256" key="2">
    <source>
        <dbReference type="ARBA" id="ARBA00022679"/>
    </source>
</evidence>
<dbReference type="SUPFAM" id="SSF52540">
    <property type="entry name" value="P-loop containing nucleoside triphosphate hydrolases"/>
    <property type="match status" value="1"/>
</dbReference>
<evidence type="ECO:0000256" key="6">
    <source>
        <dbReference type="ARBA" id="ARBA00047615"/>
    </source>
</evidence>
<dbReference type="InterPro" id="IPR003136">
    <property type="entry name" value="Cytidylate_kin"/>
</dbReference>
<dbReference type="InterPro" id="IPR011994">
    <property type="entry name" value="Cytidylate_kinase_dom"/>
</dbReference>
<dbReference type="GO" id="GO:0036431">
    <property type="term" value="F:dCMP kinase activity"/>
    <property type="evidence" value="ECO:0007669"/>
    <property type="project" value="InterPro"/>
</dbReference>
<dbReference type="GO" id="GO:0005829">
    <property type="term" value="C:cytosol"/>
    <property type="evidence" value="ECO:0007669"/>
    <property type="project" value="TreeGrafter"/>
</dbReference>
<evidence type="ECO:0000256" key="7">
    <source>
        <dbReference type="ARBA" id="ARBA00048478"/>
    </source>
</evidence>
<evidence type="ECO:0000313" key="11">
    <source>
        <dbReference type="Proteomes" id="UP000198847"/>
    </source>
</evidence>
<feature type="domain" description="Cytidylate kinase" evidence="9">
    <location>
        <begin position="6"/>
        <end position="219"/>
    </location>
</feature>
<dbReference type="PANTHER" id="PTHR21299">
    <property type="entry name" value="CYTIDYLATE KINASE/PANTOATE-BETA-ALANINE LIGASE"/>
    <property type="match status" value="1"/>
</dbReference>
<dbReference type="AlphaFoldDB" id="A0A1H8SEG7"/>
<dbReference type="GO" id="GO:0036430">
    <property type="term" value="F:CMP kinase activity"/>
    <property type="evidence" value="ECO:0007669"/>
    <property type="project" value="RHEA"/>
</dbReference>
<dbReference type="PANTHER" id="PTHR21299:SF2">
    <property type="entry name" value="CYTIDYLATE KINASE"/>
    <property type="match status" value="1"/>
</dbReference>
<evidence type="ECO:0000256" key="5">
    <source>
        <dbReference type="ARBA" id="ARBA00022840"/>
    </source>
</evidence>
<dbReference type="CDD" id="cd02020">
    <property type="entry name" value="CMPK"/>
    <property type="match status" value="1"/>
</dbReference>
<dbReference type="Gene3D" id="3.40.50.300">
    <property type="entry name" value="P-loop containing nucleotide triphosphate hydrolases"/>
    <property type="match status" value="1"/>
</dbReference>
<dbReference type="HAMAP" id="MF_00238">
    <property type="entry name" value="Cytidyl_kinase_type1"/>
    <property type="match status" value="1"/>
</dbReference>
<comment type="similarity">
    <text evidence="1 8">Belongs to the cytidylate kinase family. Type 1 subfamily.</text>
</comment>
<proteinExistence type="inferred from homology"/>
<dbReference type="OrthoDB" id="9807434at2"/>
<dbReference type="GO" id="GO:0006220">
    <property type="term" value="P:pyrimidine nucleotide metabolic process"/>
    <property type="evidence" value="ECO:0007669"/>
    <property type="project" value="UniProtKB-UniRule"/>
</dbReference>
<dbReference type="Pfam" id="PF02224">
    <property type="entry name" value="Cytidylate_kin"/>
    <property type="match status" value="1"/>
</dbReference>
<dbReference type="EMBL" id="FODY01000005">
    <property type="protein sequence ID" value="SEO76583.1"/>
    <property type="molecule type" value="Genomic_DNA"/>
</dbReference>
<keyword evidence="3 8" id="KW-0547">Nucleotide-binding</keyword>
<accession>A0A1H8SEG7</accession>
<name>A0A1H8SEG7_9FIRM</name>
<dbReference type="RefSeq" id="WP_091744678.1">
    <property type="nucleotide sequence ID" value="NZ_FODY01000005.1"/>
</dbReference>
<evidence type="ECO:0000313" key="10">
    <source>
        <dbReference type="EMBL" id="SEO76583.1"/>
    </source>
</evidence>
<sequence length="225" mass="24550">MKKLVIAIDGPAGAGKSTVAQIVARKMGYVYIDTGAMYRAVTWLALRQNLTVKDAAAIGDLAAGAVIELTYAAGKLVVLANGEDVTGPIRTPEVTGWVAEISQILPVREAMLVLQRNMAARGGVVMDGRDIASRVLPDADVKVFLTASIEERARRRWKEMLDKGYTVDLEELKREIADRDRKDYEREYAPLIQTEDAVLVDTTAMSIEAAVDEILKICEEKSGGI</sequence>
<dbReference type="NCBIfam" id="TIGR00017">
    <property type="entry name" value="cmk"/>
    <property type="match status" value="1"/>
</dbReference>
<dbReference type="InterPro" id="IPR027417">
    <property type="entry name" value="P-loop_NTPase"/>
</dbReference>
<comment type="catalytic activity">
    <reaction evidence="6 8">
        <text>dCMP + ATP = dCDP + ADP</text>
        <dbReference type="Rhea" id="RHEA:25094"/>
        <dbReference type="ChEBI" id="CHEBI:30616"/>
        <dbReference type="ChEBI" id="CHEBI:57566"/>
        <dbReference type="ChEBI" id="CHEBI:58593"/>
        <dbReference type="ChEBI" id="CHEBI:456216"/>
        <dbReference type="EC" id="2.7.4.25"/>
    </reaction>
</comment>
<organism evidence="10 11">
    <name type="scientific">Propionispora vibrioides</name>
    <dbReference type="NCBI Taxonomy" id="112903"/>
    <lineage>
        <taxon>Bacteria</taxon>
        <taxon>Bacillati</taxon>
        <taxon>Bacillota</taxon>
        <taxon>Negativicutes</taxon>
        <taxon>Selenomonadales</taxon>
        <taxon>Sporomusaceae</taxon>
        <taxon>Propionispora</taxon>
    </lineage>
</organism>
<evidence type="ECO:0000259" key="9">
    <source>
        <dbReference type="Pfam" id="PF02224"/>
    </source>
</evidence>
<dbReference type="Proteomes" id="UP000198847">
    <property type="component" value="Unassembled WGS sequence"/>
</dbReference>
<comment type="catalytic activity">
    <reaction evidence="7 8">
        <text>CMP + ATP = CDP + ADP</text>
        <dbReference type="Rhea" id="RHEA:11600"/>
        <dbReference type="ChEBI" id="CHEBI:30616"/>
        <dbReference type="ChEBI" id="CHEBI:58069"/>
        <dbReference type="ChEBI" id="CHEBI:60377"/>
        <dbReference type="ChEBI" id="CHEBI:456216"/>
        <dbReference type="EC" id="2.7.4.25"/>
    </reaction>
</comment>
<keyword evidence="8" id="KW-0963">Cytoplasm</keyword>
<gene>
    <name evidence="8" type="primary">cmk</name>
    <name evidence="10" type="ORF">SAMN04490178_1055</name>
</gene>
<evidence type="ECO:0000256" key="3">
    <source>
        <dbReference type="ARBA" id="ARBA00022741"/>
    </source>
</evidence>
<dbReference type="GO" id="GO:0015949">
    <property type="term" value="P:nucleobase-containing small molecule interconversion"/>
    <property type="evidence" value="ECO:0007669"/>
    <property type="project" value="TreeGrafter"/>
</dbReference>
<dbReference type="GO" id="GO:0005524">
    <property type="term" value="F:ATP binding"/>
    <property type="evidence" value="ECO:0007669"/>
    <property type="project" value="UniProtKB-UniRule"/>
</dbReference>
<keyword evidence="4 8" id="KW-0418">Kinase</keyword>
<feature type="binding site" evidence="8">
    <location>
        <begin position="10"/>
        <end position="18"/>
    </location>
    <ligand>
        <name>ATP</name>
        <dbReference type="ChEBI" id="CHEBI:30616"/>
    </ligand>
</feature>
<evidence type="ECO:0000256" key="8">
    <source>
        <dbReference type="HAMAP-Rule" id="MF_00238"/>
    </source>
</evidence>
<keyword evidence="5 8" id="KW-0067">ATP-binding</keyword>
<keyword evidence="11" id="KW-1185">Reference proteome</keyword>
<dbReference type="EC" id="2.7.4.25" evidence="8"/>